<gene>
    <name evidence="2" type="ORF">QR680_000694</name>
</gene>
<evidence type="ECO:0000313" key="2">
    <source>
        <dbReference type="EMBL" id="KAK0394355.1"/>
    </source>
</evidence>
<accession>A0AA39LEM7</accession>
<sequence length="225" mass="23745">MGRKGLVVNEKNDSSLAPAEKRRRPASARKSGQEPGRDDFLNPNRSNADPRMYFDGLPSSGVKTPPIGPEGASIASASVLANNTPENNVDGVHKEDEEDANVDDHIVQLSLNDSPSTISKKILGGLMTSIKKTSSRPARAARAKTTGTATNKPRATRATRATARIPSTNLPGANLPNSTPGAGEVLVHSTPGNNSVNNFTGRDMVQVTLPTSVFSILVDLEQRSA</sequence>
<evidence type="ECO:0000256" key="1">
    <source>
        <dbReference type="SAM" id="MobiDB-lite"/>
    </source>
</evidence>
<evidence type="ECO:0000313" key="3">
    <source>
        <dbReference type="Proteomes" id="UP001175271"/>
    </source>
</evidence>
<keyword evidence="3" id="KW-1185">Reference proteome</keyword>
<feature type="compositionally biased region" description="Basic and acidic residues" evidence="1">
    <location>
        <begin position="31"/>
        <end position="40"/>
    </location>
</feature>
<reference evidence="2" key="1">
    <citation type="submission" date="2023-06" db="EMBL/GenBank/DDBJ databases">
        <title>Genomic analysis of the entomopathogenic nematode Steinernema hermaphroditum.</title>
        <authorList>
            <person name="Schwarz E.M."/>
            <person name="Heppert J.K."/>
            <person name="Baniya A."/>
            <person name="Schwartz H.T."/>
            <person name="Tan C.-H."/>
            <person name="Antoshechkin I."/>
            <person name="Sternberg P.W."/>
            <person name="Goodrich-Blair H."/>
            <person name="Dillman A.R."/>
        </authorList>
    </citation>
    <scope>NUCLEOTIDE SEQUENCE</scope>
    <source>
        <strain evidence="2">PS9179</strain>
        <tissue evidence="2">Whole animal</tissue>
    </source>
</reference>
<name>A0AA39LEM7_9BILA</name>
<dbReference type="AlphaFoldDB" id="A0AA39LEM7"/>
<feature type="region of interest" description="Disordered" evidence="1">
    <location>
        <begin position="1"/>
        <end position="71"/>
    </location>
</feature>
<comment type="caution">
    <text evidence="2">The sequence shown here is derived from an EMBL/GenBank/DDBJ whole genome shotgun (WGS) entry which is preliminary data.</text>
</comment>
<feature type="compositionally biased region" description="Low complexity" evidence="1">
    <location>
        <begin position="131"/>
        <end position="160"/>
    </location>
</feature>
<dbReference type="EMBL" id="JAUCMV010000005">
    <property type="protein sequence ID" value="KAK0394355.1"/>
    <property type="molecule type" value="Genomic_DNA"/>
</dbReference>
<organism evidence="2 3">
    <name type="scientific">Steinernema hermaphroditum</name>
    <dbReference type="NCBI Taxonomy" id="289476"/>
    <lineage>
        <taxon>Eukaryota</taxon>
        <taxon>Metazoa</taxon>
        <taxon>Ecdysozoa</taxon>
        <taxon>Nematoda</taxon>
        <taxon>Chromadorea</taxon>
        <taxon>Rhabditida</taxon>
        <taxon>Tylenchina</taxon>
        <taxon>Panagrolaimomorpha</taxon>
        <taxon>Strongyloidoidea</taxon>
        <taxon>Steinernematidae</taxon>
        <taxon>Steinernema</taxon>
    </lineage>
</organism>
<protein>
    <submittedName>
        <fullName evidence="2">Uncharacterized protein</fullName>
    </submittedName>
</protein>
<proteinExistence type="predicted"/>
<dbReference type="Proteomes" id="UP001175271">
    <property type="component" value="Unassembled WGS sequence"/>
</dbReference>
<feature type="region of interest" description="Disordered" evidence="1">
    <location>
        <begin position="130"/>
        <end position="160"/>
    </location>
</feature>